<proteinExistence type="predicted"/>
<feature type="compositionally biased region" description="Polar residues" evidence="1">
    <location>
        <begin position="1307"/>
        <end position="1338"/>
    </location>
</feature>
<feature type="compositionally biased region" description="Basic residues" evidence="1">
    <location>
        <begin position="850"/>
        <end position="859"/>
    </location>
</feature>
<feature type="region of interest" description="Disordered" evidence="1">
    <location>
        <begin position="821"/>
        <end position="864"/>
    </location>
</feature>
<feature type="region of interest" description="Disordered" evidence="1">
    <location>
        <begin position="222"/>
        <end position="254"/>
    </location>
</feature>
<feature type="compositionally biased region" description="Polar residues" evidence="1">
    <location>
        <begin position="1253"/>
        <end position="1262"/>
    </location>
</feature>
<feature type="compositionally biased region" description="Polar residues" evidence="1">
    <location>
        <begin position="370"/>
        <end position="379"/>
    </location>
</feature>
<feature type="region of interest" description="Disordered" evidence="1">
    <location>
        <begin position="1134"/>
        <end position="1363"/>
    </location>
</feature>
<dbReference type="Proteomes" id="UP000008062">
    <property type="component" value="Chromosome 2"/>
</dbReference>
<feature type="compositionally biased region" description="Polar residues" evidence="1">
    <location>
        <begin position="483"/>
        <end position="494"/>
    </location>
</feature>
<feature type="compositionally biased region" description="Low complexity" evidence="1">
    <location>
        <begin position="382"/>
        <end position="393"/>
    </location>
</feature>
<dbReference type="RefSeq" id="XP_003855550.1">
    <property type="nucleotide sequence ID" value="XM_003855502.1"/>
</dbReference>
<feature type="compositionally biased region" description="Low complexity" evidence="1">
    <location>
        <begin position="226"/>
        <end position="235"/>
    </location>
</feature>
<feature type="compositionally biased region" description="Pro residues" evidence="1">
    <location>
        <begin position="1203"/>
        <end position="1226"/>
    </location>
</feature>
<dbReference type="EMBL" id="CM001197">
    <property type="protein sequence ID" value="EGP90526.1"/>
    <property type="molecule type" value="Genomic_DNA"/>
</dbReference>
<reference evidence="2 3" key="1">
    <citation type="journal article" date="2011" name="PLoS Genet.">
        <title>Finished genome of the fungal wheat pathogen Mycosphaerella graminicola reveals dispensome structure, chromosome plasticity, and stealth pathogenesis.</title>
        <authorList>
            <person name="Goodwin S.B."/>
            <person name="Ben M'barek S."/>
            <person name="Dhillon B."/>
            <person name="Wittenberg A.H.J."/>
            <person name="Crane C.F."/>
            <person name="Hane J.K."/>
            <person name="Foster A.J."/>
            <person name="Van der Lee T.A.J."/>
            <person name="Grimwood J."/>
            <person name="Aerts A."/>
            <person name="Antoniw J."/>
            <person name="Bailey A."/>
            <person name="Bluhm B."/>
            <person name="Bowler J."/>
            <person name="Bristow J."/>
            <person name="van der Burgt A."/>
            <person name="Canto-Canche B."/>
            <person name="Churchill A.C.L."/>
            <person name="Conde-Ferraez L."/>
            <person name="Cools H.J."/>
            <person name="Coutinho P.M."/>
            <person name="Csukai M."/>
            <person name="Dehal P."/>
            <person name="De Wit P."/>
            <person name="Donzelli B."/>
            <person name="van de Geest H.C."/>
            <person name="van Ham R.C.H.J."/>
            <person name="Hammond-Kosack K.E."/>
            <person name="Henrissat B."/>
            <person name="Kilian A."/>
            <person name="Kobayashi A.K."/>
            <person name="Koopmann E."/>
            <person name="Kourmpetis Y."/>
            <person name="Kuzniar A."/>
            <person name="Lindquist E."/>
            <person name="Lombard V."/>
            <person name="Maliepaard C."/>
            <person name="Martins N."/>
            <person name="Mehrabi R."/>
            <person name="Nap J.P.H."/>
            <person name="Ponomarenko A."/>
            <person name="Rudd J.J."/>
            <person name="Salamov A."/>
            <person name="Schmutz J."/>
            <person name="Schouten H.J."/>
            <person name="Shapiro H."/>
            <person name="Stergiopoulos I."/>
            <person name="Torriani S.F.F."/>
            <person name="Tu H."/>
            <person name="de Vries R.P."/>
            <person name="Waalwijk C."/>
            <person name="Ware S.B."/>
            <person name="Wiebenga A."/>
            <person name="Zwiers L.-H."/>
            <person name="Oliver R.P."/>
            <person name="Grigoriev I.V."/>
            <person name="Kema G.H.J."/>
        </authorList>
    </citation>
    <scope>NUCLEOTIDE SEQUENCE [LARGE SCALE GENOMIC DNA]</scope>
    <source>
        <strain evidence="3">CBS 115943 / IPO323</strain>
    </source>
</reference>
<feature type="region of interest" description="Disordered" evidence="1">
    <location>
        <begin position="287"/>
        <end position="306"/>
    </location>
</feature>
<dbReference type="GeneID" id="13399577"/>
<feature type="region of interest" description="Disordered" evidence="1">
    <location>
        <begin position="1428"/>
        <end position="1450"/>
    </location>
</feature>
<dbReference type="SUPFAM" id="SSF57903">
    <property type="entry name" value="FYVE/PHD zinc finger"/>
    <property type="match status" value="1"/>
</dbReference>
<feature type="compositionally biased region" description="Gly residues" evidence="1">
    <location>
        <begin position="1432"/>
        <end position="1450"/>
    </location>
</feature>
<evidence type="ECO:0008006" key="4">
    <source>
        <dbReference type="Google" id="ProtNLM"/>
    </source>
</evidence>
<keyword evidence="3" id="KW-1185">Reference proteome</keyword>
<dbReference type="eggNOG" id="ENOG502SD8Z">
    <property type="taxonomic scope" value="Eukaryota"/>
</dbReference>
<feature type="compositionally biased region" description="Polar residues" evidence="1">
    <location>
        <begin position="544"/>
        <end position="571"/>
    </location>
</feature>
<feature type="region of interest" description="Disordered" evidence="1">
    <location>
        <begin position="535"/>
        <end position="571"/>
    </location>
</feature>
<feature type="compositionally biased region" description="Acidic residues" evidence="1">
    <location>
        <begin position="467"/>
        <end position="479"/>
    </location>
</feature>
<feature type="compositionally biased region" description="Polar residues" evidence="1">
    <location>
        <begin position="439"/>
        <end position="450"/>
    </location>
</feature>
<dbReference type="InParanoid" id="F9X2X4"/>
<feature type="compositionally biased region" description="Basic and acidic residues" evidence="1">
    <location>
        <begin position="451"/>
        <end position="460"/>
    </location>
</feature>
<sequence length="1450" mass="160723">MDFEQQTYTGPVDWNIPSPTATPTSTTFAHNAFQTPKTTNFPSHFQDAFTTPQMPSYTTPRRSEYATMTPMQGQPHMQPNQYYPTMQASAGAAQGQAMPPPHQVTFQRSPAAYGYSQPPQVHHAAAMSFDSSHMQTPPPTRGSSVKKPVPQDVAFGTPSTIASRRFMTPQQGYTSSQAVPATQAMQYPNLQFPPEVYQFGNLGPQSAPVFPQTQLLWGSPPMYKEQQQQQQQQQQPSLDDPFAPVSVQPIPWSNAPLQSNVQATSFDTPAMGSFHHVQAMLRPASAGQYNTSHAPPQMPPMTSASVDPSLVYSSPIRPVLPSNASSARKVRPQGPEMARQDSPNSEDKHSDTFSSTDTTNGINAADQLRRSNPTGTNRPKISETLSRSSSALSVPRTASPLKRSRKPVPLGSISETKKPPPRPRNSIVLTVDESGRASAVSTRFVNTCSPTKDKAIRDRYPGLFDSDSSDEEASEDEKDDNTPSRTTSFTSLARTKSIRLDPPVENLEGLSLPRSGSAMSMKVTPSRAAIAAAASLRRGGSLRKPTNTGTTPNGRRVTSSSATSSIDTCPMDTSSPIGAATSRGPEDFSPGFPGWNPHTLDDHNRRWSLLSREQLQQFPHPQPSVSPTHPPQYAADMSLYQQPSRSMQQHPQQRAGMVNGHAAKRIRCHCGITEERGLPLIQCTMCTQWAHWSCNPTASSGQGGGFTCWLSFERLSLLNTPGSTPPLWGRVYGMEIFFVVPGEERTTIIIRQSFPPQRRVTNNDWIPCWQKQATAITVTVRIYRETRRDQTAGSLRSQLRQVRIHAIIIPNSQMAARHFPYGRNTPTNPPTMPASSSNPAPTSFSTRHSSSTHRHRHHYNNYPPRSYTDLTTSDISLLAPIFGPLPPRTLSIHAAHTTAHRAQISNLPAHLLVKPRYSILNYFCTVHKHLAPSPVNSVLDFVRDEVSTEALRDWDPVIGKCWLDPDTLGLLQEMNAVWYSVDKFTATFGRAPQTHRTRWVYQDGKCSACKLIAVAANVPGMIALAGCLVARISPRLWGRSKRVRWLEAWLRGSVEWSFQGEGVVRAMWECAVRLRRTMRAVTGDERRWGEGRSGERRREGDEERKYVEDFVAKVREPIRPGREAGQEDHVAWVEGTKMKGEVQNPMNPFMGRRRSGRASQREMRLPDVELPGSRPAGMKPSKYKAPVAEESSMPARHVSARKPIPPPKDTPRPPTLPPPPKLPTPPSSKRKSEDHIPRTRRLDSLGFFARAQSIHNHSTPEQSTTDSPPPHLSPTPLQSLQSPPASSDSSTGLFPAPLNPHQHRQSSSRNPYPTITSPRKRVTSSIYSRATNDPSFNSPVEHDDPFSPSFEFSDIEEEEDDHFDHQMKDEWAAEDSDWNAEARRAAASAAEVRTGEEMRSDGGGNWWETVNEWRESEFIDSYRDRGEDFGEAEGGMRGGKGKGVVGRGFI</sequence>
<feature type="compositionally biased region" description="Basic and acidic residues" evidence="1">
    <location>
        <begin position="1230"/>
        <end position="1243"/>
    </location>
</feature>
<dbReference type="KEGG" id="ztr:MYCGRDRAFT_108062"/>
<protein>
    <recommendedName>
        <fullName evidence="4">Zinc finger PHD-type domain-containing protein</fullName>
    </recommendedName>
</protein>
<evidence type="ECO:0000256" key="1">
    <source>
        <dbReference type="SAM" id="MobiDB-lite"/>
    </source>
</evidence>
<dbReference type="OrthoDB" id="436852at2759"/>
<evidence type="ECO:0000313" key="2">
    <source>
        <dbReference type="EMBL" id="EGP90526.1"/>
    </source>
</evidence>
<evidence type="ECO:0000313" key="3">
    <source>
        <dbReference type="Proteomes" id="UP000008062"/>
    </source>
</evidence>
<name>F9X2X4_ZYMTI</name>
<organism evidence="2 3">
    <name type="scientific">Zymoseptoria tritici (strain CBS 115943 / IPO323)</name>
    <name type="common">Speckled leaf blotch fungus</name>
    <name type="synonym">Septoria tritici</name>
    <dbReference type="NCBI Taxonomy" id="336722"/>
    <lineage>
        <taxon>Eukaryota</taxon>
        <taxon>Fungi</taxon>
        <taxon>Dikarya</taxon>
        <taxon>Ascomycota</taxon>
        <taxon>Pezizomycotina</taxon>
        <taxon>Dothideomycetes</taxon>
        <taxon>Dothideomycetidae</taxon>
        <taxon>Mycosphaerellales</taxon>
        <taxon>Mycosphaerellaceae</taxon>
        <taxon>Zymoseptoria</taxon>
    </lineage>
</organism>
<dbReference type="InterPro" id="IPR011011">
    <property type="entry name" value="Znf_FYVE_PHD"/>
</dbReference>
<dbReference type="HOGENOM" id="CLU_251357_0_0_1"/>
<dbReference type="OMA" id="MWAQLSP"/>
<feature type="region of interest" description="Disordered" evidence="1">
    <location>
        <begin position="317"/>
        <end position="497"/>
    </location>
</feature>
<dbReference type="Gene3D" id="3.30.40.10">
    <property type="entry name" value="Zinc/RING finger domain, C3HC4 (zinc finger)"/>
    <property type="match status" value="1"/>
</dbReference>
<dbReference type="CDD" id="cd15489">
    <property type="entry name" value="PHD_SF"/>
    <property type="match status" value="1"/>
</dbReference>
<feature type="region of interest" description="Disordered" evidence="1">
    <location>
        <begin position="1"/>
        <end position="22"/>
    </location>
</feature>
<dbReference type="STRING" id="336722.F9X2X4"/>
<feature type="region of interest" description="Disordered" evidence="1">
    <location>
        <begin position="130"/>
        <end position="151"/>
    </location>
</feature>
<dbReference type="InterPro" id="IPR013083">
    <property type="entry name" value="Znf_RING/FYVE/PHD"/>
</dbReference>
<feature type="compositionally biased region" description="Polar residues" evidence="1">
    <location>
        <begin position="352"/>
        <end position="362"/>
    </location>
</feature>
<gene>
    <name evidence="2" type="ORF">MYCGRDRAFT_108062</name>
</gene>
<feature type="compositionally biased region" description="Low complexity" evidence="1">
    <location>
        <begin position="1274"/>
        <end position="1291"/>
    </location>
</feature>
<accession>F9X2X4</accession>